<dbReference type="Proteomes" id="UP000006690">
    <property type="component" value="Plasmid pEA320"/>
</dbReference>
<protein>
    <submittedName>
        <fullName evidence="2">Diguanylate cyclase/phosphodiesterase</fullName>
    </submittedName>
</protein>
<proteinExistence type="predicted"/>
<reference evidence="3" key="1">
    <citation type="journal article" date="2012" name="Appl. Microbiol. Biotechnol.">
        <title>The complete genome sequence of Pantoea ananatis AJ13355, an organism with great biotechnological potential.</title>
        <authorList>
            <person name="Hara Y."/>
            <person name="Kadotani N."/>
            <person name="Izui H."/>
            <person name="Katashkina J.I."/>
            <person name="Kuvaeva T.M."/>
            <person name="Andreeva I.G."/>
            <person name="Golubeva L.I."/>
            <person name="Malko D.B."/>
            <person name="Makeev V.J."/>
            <person name="Mashko S.V."/>
            <person name="Kozlov Y.I."/>
        </authorList>
    </citation>
    <scope>NUCLEOTIDE SEQUENCE [LARGE SCALE GENOMIC DNA]</scope>
    <source>
        <strain evidence="3">AJ13355</strain>
        <plasmid evidence="3">Plasmid pEA320</plasmid>
    </source>
</reference>
<dbReference type="PANTHER" id="PTHR33121:SF19">
    <property type="entry name" value="CYCLIC DI-GMP PHOSPHODIESTERASE PA2567"/>
    <property type="match status" value="1"/>
</dbReference>
<dbReference type="InterPro" id="IPR029787">
    <property type="entry name" value="Nucleotide_cyclase"/>
</dbReference>
<evidence type="ECO:0000313" key="2">
    <source>
        <dbReference type="EMBL" id="BAK13934.1"/>
    </source>
</evidence>
<evidence type="ECO:0000259" key="1">
    <source>
        <dbReference type="PROSITE" id="PS50883"/>
    </source>
</evidence>
<dbReference type="CDD" id="cd01948">
    <property type="entry name" value="EAL"/>
    <property type="match status" value="1"/>
</dbReference>
<dbReference type="eggNOG" id="COG2203">
    <property type="taxonomic scope" value="Bacteria"/>
</dbReference>
<name>A0A0H3L3U7_PANAA</name>
<dbReference type="PROSITE" id="PS50883">
    <property type="entry name" value="EAL"/>
    <property type="match status" value="1"/>
</dbReference>
<sequence>MHNNQSGNDENRLKAVKALLSPDVTRDEVLEKFVHLAAQVLGISGSFISIIDDKNQYIKVSRNFNLKESAREVSLCRHVIDGDGQLVVQDTLQDNRFTFHPLVEGEPHIRFYAGVSLSNLEGLVLGTLCVTDTKPHTFSDEQLDTLKSLAKLVSSFLDAWNLASFTDLITLLPNRPRLIRDMQQLAVNNPDRRFRLILIDCLDIPQAYELSRTFGIAPVENLLRQIAGLVGVRLQLQSDDMLYSFAPGRFALIQPYLGGYNAQSTVEVLTSLKADLADNITIDIDVYTGETEFVSRDIDANEVVRQAVSALHECIHQNMGAMTFDHAYDSRRTEDFLIMNDLAQALKKDEGLYLAYQPKVCLKTGKTVGLEALIRWHHPERGELFPADFIPLAIKTNLISVLTDWVIDRVIIQLKQWNNEFELIPVSVNVSERDFSRSEFASGLASKMQAAALPTALLGIECLENELITESDIAINGLEALKAQGFVISLDDFGTGYSNISYLQEIPLDVIKVDMSLIGRMDGDHASRIIVRSIIMMLKELNYTVLAEGVETEATLSLLKQYGCDQIQGYFFSKPLPASDIEHWLLQK</sequence>
<accession>A0A0H3L3U7</accession>
<dbReference type="SUPFAM" id="SSF55073">
    <property type="entry name" value="Nucleotide cyclase"/>
    <property type="match status" value="1"/>
</dbReference>
<dbReference type="KEGG" id="paj:PAJ_p0067"/>
<dbReference type="Gene3D" id="3.30.450.40">
    <property type="match status" value="1"/>
</dbReference>
<dbReference type="SUPFAM" id="SSF55781">
    <property type="entry name" value="GAF domain-like"/>
    <property type="match status" value="1"/>
</dbReference>
<dbReference type="Pfam" id="PF00563">
    <property type="entry name" value="EAL"/>
    <property type="match status" value="1"/>
</dbReference>
<dbReference type="SMART" id="SM00065">
    <property type="entry name" value="GAF"/>
    <property type="match status" value="1"/>
</dbReference>
<geneLocation type="plasmid" evidence="2 3">
    <name>pEA320</name>
</geneLocation>
<gene>
    <name evidence="2" type="primary">yciR</name>
    <name evidence="2" type="ORF">PAJ_p0067</name>
</gene>
<dbReference type="PANTHER" id="PTHR33121">
    <property type="entry name" value="CYCLIC DI-GMP PHOSPHODIESTERASE PDEF"/>
    <property type="match status" value="1"/>
</dbReference>
<dbReference type="SMART" id="SM00052">
    <property type="entry name" value="EAL"/>
    <property type="match status" value="1"/>
</dbReference>
<dbReference type="HOGENOM" id="CLU_000445_70_34_6"/>
<dbReference type="InterPro" id="IPR035919">
    <property type="entry name" value="EAL_sf"/>
</dbReference>
<evidence type="ECO:0000313" key="3">
    <source>
        <dbReference type="Proteomes" id="UP000006690"/>
    </source>
</evidence>
<dbReference type="eggNOG" id="COG2200">
    <property type="taxonomic scope" value="Bacteria"/>
</dbReference>
<feature type="domain" description="EAL" evidence="1">
    <location>
        <begin position="335"/>
        <end position="588"/>
    </location>
</feature>
<dbReference type="Gene3D" id="3.20.20.450">
    <property type="entry name" value="EAL domain"/>
    <property type="match status" value="1"/>
</dbReference>
<dbReference type="AlphaFoldDB" id="A0A0H3L3U7"/>
<dbReference type="InterPro" id="IPR050706">
    <property type="entry name" value="Cyclic-di-GMP_PDE-like"/>
</dbReference>
<dbReference type="EMBL" id="AP012033">
    <property type="protein sequence ID" value="BAK13934.1"/>
    <property type="molecule type" value="Genomic_DNA"/>
</dbReference>
<keyword evidence="2" id="KW-0614">Plasmid</keyword>
<dbReference type="PATRIC" id="fig|932677.3.peg.4443"/>
<dbReference type="Gene3D" id="3.30.70.270">
    <property type="match status" value="1"/>
</dbReference>
<dbReference type="RefSeq" id="WP_014333038.1">
    <property type="nucleotide sequence ID" value="NC_017533.1"/>
</dbReference>
<dbReference type="Pfam" id="PF01590">
    <property type="entry name" value="GAF"/>
    <property type="match status" value="1"/>
</dbReference>
<dbReference type="SUPFAM" id="SSF141868">
    <property type="entry name" value="EAL domain-like"/>
    <property type="match status" value="1"/>
</dbReference>
<dbReference type="InterPro" id="IPR001633">
    <property type="entry name" value="EAL_dom"/>
</dbReference>
<dbReference type="OrthoDB" id="6597954at2"/>
<dbReference type="SMART" id="SM00267">
    <property type="entry name" value="GGDEF"/>
    <property type="match status" value="1"/>
</dbReference>
<dbReference type="InterPro" id="IPR043128">
    <property type="entry name" value="Rev_trsase/Diguanyl_cyclase"/>
</dbReference>
<dbReference type="InterPro" id="IPR000160">
    <property type="entry name" value="GGDEF_dom"/>
</dbReference>
<dbReference type="InterPro" id="IPR029016">
    <property type="entry name" value="GAF-like_dom_sf"/>
</dbReference>
<dbReference type="InterPro" id="IPR003018">
    <property type="entry name" value="GAF"/>
</dbReference>
<dbReference type="GO" id="GO:0071111">
    <property type="term" value="F:cyclic-guanylate-specific phosphodiesterase activity"/>
    <property type="evidence" value="ECO:0007669"/>
    <property type="project" value="InterPro"/>
</dbReference>
<organism evidence="2 3">
    <name type="scientific">Pantoea ananatis (strain AJ13355)</name>
    <dbReference type="NCBI Taxonomy" id="932677"/>
    <lineage>
        <taxon>Bacteria</taxon>
        <taxon>Pseudomonadati</taxon>
        <taxon>Pseudomonadota</taxon>
        <taxon>Gammaproteobacteria</taxon>
        <taxon>Enterobacterales</taxon>
        <taxon>Erwiniaceae</taxon>
        <taxon>Pantoea</taxon>
    </lineage>
</organism>